<keyword evidence="2" id="KW-0813">Transport</keyword>
<evidence type="ECO:0000313" key="8">
    <source>
        <dbReference type="EMBL" id="AMM33118.1"/>
    </source>
</evidence>
<dbReference type="STRING" id="37927.SA2016_2449"/>
<dbReference type="FunFam" id="3.40.30.10:FF:000001">
    <property type="entry name" value="Thioredoxin"/>
    <property type="match status" value="1"/>
</dbReference>
<evidence type="ECO:0000256" key="5">
    <source>
        <dbReference type="ARBA" id="ARBA00023284"/>
    </source>
</evidence>
<evidence type="ECO:0000256" key="1">
    <source>
        <dbReference type="ARBA" id="ARBA00008987"/>
    </source>
</evidence>
<evidence type="ECO:0000313" key="9">
    <source>
        <dbReference type="Proteomes" id="UP000070134"/>
    </source>
</evidence>
<gene>
    <name evidence="8" type="ORF">SA2016_2449</name>
</gene>
<comment type="similarity">
    <text evidence="1">Belongs to the thioredoxin family.</text>
</comment>
<dbReference type="GO" id="GO:0015035">
    <property type="term" value="F:protein-disulfide reductase activity"/>
    <property type="evidence" value="ECO:0007669"/>
    <property type="project" value="UniProtKB-UniRule"/>
</dbReference>
<proteinExistence type="inferred from homology"/>
<evidence type="ECO:0000256" key="3">
    <source>
        <dbReference type="ARBA" id="ARBA00022982"/>
    </source>
</evidence>
<dbReference type="NCBIfam" id="TIGR01068">
    <property type="entry name" value="thioredoxin"/>
    <property type="match status" value="1"/>
</dbReference>
<evidence type="ECO:0000259" key="7">
    <source>
        <dbReference type="PROSITE" id="PS51352"/>
    </source>
</evidence>
<sequence length="150" mass="15891">MKKVITVCPHCGKPNRVPDSAQGTPRCGSCRRELPWAVDAGDSDFSVVAEEATVPVIVDFWAPWCGPCRMVSPVLDQLARERAGKVKLVKVDIDHAPGLARRFGIQAVPTLLVIVGGKVVAERAGAAPAAALRSWLDGALARSRAADQTA</sequence>
<dbReference type="RefSeq" id="WP_066498385.1">
    <property type="nucleotide sequence ID" value="NZ_BJMO01000060.1"/>
</dbReference>
<dbReference type="Gene3D" id="2.30.30.380">
    <property type="entry name" value="Zn-finger domain of Sec23/24"/>
    <property type="match status" value="1"/>
</dbReference>
<keyword evidence="5" id="KW-0676">Redox-active center</keyword>
<dbReference type="PANTHER" id="PTHR45663">
    <property type="entry name" value="GEO12009P1"/>
    <property type="match status" value="1"/>
</dbReference>
<dbReference type="Pfam" id="PF00085">
    <property type="entry name" value="Thioredoxin"/>
    <property type="match status" value="1"/>
</dbReference>
<dbReference type="PROSITE" id="PS00194">
    <property type="entry name" value="THIOREDOXIN_1"/>
    <property type="match status" value="1"/>
</dbReference>
<dbReference type="PANTHER" id="PTHR45663:SF11">
    <property type="entry name" value="GEO12009P1"/>
    <property type="match status" value="1"/>
</dbReference>
<dbReference type="InterPro" id="IPR017937">
    <property type="entry name" value="Thioredoxin_CS"/>
</dbReference>
<feature type="domain" description="Thioredoxin" evidence="7">
    <location>
        <begin position="36"/>
        <end position="141"/>
    </location>
</feature>
<dbReference type="PATRIC" id="fig|37927.3.peg.2521"/>
<dbReference type="PROSITE" id="PS51352">
    <property type="entry name" value="THIOREDOXIN_2"/>
    <property type="match status" value="1"/>
</dbReference>
<evidence type="ECO:0000256" key="4">
    <source>
        <dbReference type="ARBA" id="ARBA00023157"/>
    </source>
</evidence>
<protein>
    <recommendedName>
        <fullName evidence="6">Thioredoxin</fullName>
    </recommendedName>
</protein>
<organism evidence="8 9">
    <name type="scientific">Sinomonas atrocyanea</name>
    <dbReference type="NCBI Taxonomy" id="37927"/>
    <lineage>
        <taxon>Bacteria</taxon>
        <taxon>Bacillati</taxon>
        <taxon>Actinomycetota</taxon>
        <taxon>Actinomycetes</taxon>
        <taxon>Micrococcales</taxon>
        <taxon>Micrococcaceae</taxon>
        <taxon>Sinomonas</taxon>
    </lineage>
</organism>
<dbReference type="InterPro" id="IPR013766">
    <property type="entry name" value="Thioredoxin_domain"/>
</dbReference>
<keyword evidence="9" id="KW-1185">Reference proteome</keyword>
<dbReference type="KEGG" id="satk:SA2016_2449"/>
<dbReference type="EMBL" id="CP014518">
    <property type="protein sequence ID" value="AMM33118.1"/>
    <property type="molecule type" value="Genomic_DNA"/>
</dbReference>
<dbReference type="Gene3D" id="3.40.30.10">
    <property type="entry name" value="Glutaredoxin"/>
    <property type="match status" value="1"/>
</dbReference>
<dbReference type="Proteomes" id="UP000070134">
    <property type="component" value="Chromosome"/>
</dbReference>
<dbReference type="PRINTS" id="PR00421">
    <property type="entry name" value="THIOREDOXIN"/>
</dbReference>
<dbReference type="InterPro" id="IPR005746">
    <property type="entry name" value="Thioredoxin"/>
</dbReference>
<name>A0A127A0Y8_9MICC</name>
<dbReference type="AlphaFoldDB" id="A0A127A0Y8"/>
<dbReference type="SUPFAM" id="SSF52833">
    <property type="entry name" value="Thioredoxin-like"/>
    <property type="match status" value="1"/>
</dbReference>
<accession>A0A127A0Y8</accession>
<keyword evidence="3" id="KW-0249">Electron transport</keyword>
<keyword evidence="4" id="KW-1015">Disulfide bond</keyword>
<dbReference type="GO" id="GO:0005737">
    <property type="term" value="C:cytoplasm"/>
    <property type="evidence" value="ECO:0007669"/>
    <property type="project" value="TreeGrafter"/>
</dbReference>
<evidence type="ECO:0000256" key="2">
    <source>
        <dbReference type="ARBA" id="ARBA00022448"/>
    </source>
</evidence>
<dbReference type="CDD" id="cd02947">
    <property type="entry name" value="TRX_family"/>
    <property type="match status" value="1"/>
</dbReference>
<reference evidence="8 9" key="1">
    <citation type="submission" date="2016-02" db="EMBL/GenBank/DDBJ databases">
        <title>Complete genome of Sinomonas atrocyanea KCTC 3377.</title>
        <authorList>
            <person name="Kim K.M."/>
        </authorList>
    </citation>
    <scope>NUCLEOTIDE SEQUENCE [LARGE SCALE GENOMIC DNA]</scope>
    <source>
        <strain evidence="8 9">KCTC 3377</strain>
    </source>
</reference>
<dbReference type="InterPro" id="IPR036249">
    <property type="entry name" value="Thioredoxin-like_sf"/>
</dbReference>
<dbReference type="OrthoDB" id="9790390at2"/>
<evidence type="ECO:0000256" key="6">
    <source>
        <dbReference type="NCBIfam" id="TIGR01068"/>
    </source>
</evidence>